<dbReference type="Pfam" id="PF01451">
    <property type="entry name" value="LMWPc"/>
    <property type="match status" value="1"/>
</dbReference>
<gene>
    <name evidence="6" type="primary">yfkJ</name>
    <name evidence="6" type="ORF">KBTEX_01928</name>
</gene>
<evidence type="ECO:0000256" key="4">
    <source>
        <dbReference type="ARBA" id="ARBA00022912"/>
    </source>
</evidence>
<dbReference type="AlphaFoldDB" id="A0A5B8RFJ5"/>
<dbReference type="Gene3D" id="3.40.50.2300">
    <property type="match status" value="1"/>
</dbReference>
<dbReference type="PRINTS" id="PR00719">
    <property type="entry name" value="LMWPTPASE"/>
</dbReference>
<dbReference type="CDD" id="cd16343">
    <property type="entry name" value="LMWPTP"/>
    <property type="match status" value="1"/>
</dbReference>
<name>A0A5B8RFJ5_9ZZZZ</name>
<comment type="similarity">
    <text evidence="1">Belongs to the low molecular weight phosphotyrosine protein phosphatase family.</text>
</comment>
<evidence type="ECO:0000256" key="1">
    <source>
        <dbReference type="ARBA" id="ARBA00011063"/>
    </source>
</evidence>
<sequence length="163" mass="17793">MTEKRFIRVLMVCMGNICRSPTAEGVFRAHVEAAGLGDIIDVDSAGTHGFHIGRAPDRRAQEAATARGIDISGLRARQVDSYDFEAFDYILAMDEANYGILVADAPPSAREHIHRFLSFAADRPESEVPDPYYGGGDGFEHVFDLVDEASAGLLTAIRRDHGL</sequence>
<accession>A0A5B8RFJ5</accession>
<keyword evidence="4" id="KW-0904">Protein phosphatase</keyword>
<evidence type="ECO:0000256" key="3">
    <source>
        <dbReference type="ARBA" id="ARBA00022801"/>
    </source>
</evidence>
<keyword evidence="3 6" id="KW-0378">Hydrolase</keyword>
<dbReference type="SMART" id="SM00226">
    <property type="entry name" value="LMWPc"/>
    <property type="match status" value="1"/>
</dbReference>
<dbReference type="InterPro" id="IPR036196">
    <property type="entry name" value="Ptyr_pPase_sf"/>
</dbReference>
<dbReference type="FunFam" id="3.40.50.2300:FF:000113">
    <property type="entry name" value="Low molecular weight protein-tyrosine-phosphatase"/>
    <property type="match status" value="1"/>
</dbReference>
<dbReference type="PANTHER" id="PTHR11717:SF7">
    <property type="entry name" value="LOW MOLECULAR WEIGHT PHOSPHOTYROSINE PROTEIN PHOSPHATASE"/>
    <property type="match status" value="1"/>
</dbReference>
<protein>
    <recommendedName>
        <fullName evidence="2">protein-tyrosine-phosphatase</fullName>
        <ecNumber evidence="2">3.1.3.48</ecNumber>
    </recommendedName>
</protein>
<proteinExistence type="inferred from homology"/>
<dbReference type="InterPro" id="IPR023485">
    <property type="entry name" value="Ptyr_pPase"/>
</dbReference>
<feature type="domain" description="Phosphotyrosine protein phosphatase I" evidence="5">
    <location>
        <begin position="7"/>
        <end position="156"/>
    </location>
</feature>
<dbReference type="InterPro" id="IPR017867">
    <property type="entry name" value="Tyr_phospatase_low_mol_wt"/>
</dbReference>
<evidence type="ECO:0000256" key="2">
    <source>
        <dbReference type="ARBA" id="ARBA00013064"/>
    </source>
</evidence>
<dbReference type="GO" id="GO:0004725">
    <property type="term" value="F:protein tyrosine phosphatase activity"/>
    <property type="evidence" value="ECO:0007669"/>
    <property type="project" value="UniProtKB-EC"/>
</dbReference>
<dbReference type="EC" id="3.1.3.48" evidence="2"/>
<reference evidence="6" key="1">
    <citation type="submission" date="2019-06" db="EMBL/GenBank/DDBJ databases">
        <authorList>
            <person name="Murdoch R.W."/>
            <person name="Fathepure B."/>
        </authorList>
    </citation>
    <scope>NUCLEOTIDE SEQUENCE</scope>
</reference>
<dbReference type="InterPro" id="IPR050438">
    <property type="entry name" value="LMW_PTPase"/>
</dbReference>
<organism evidence="6">
    <name type="scientific">uncultured organism</name>
    <dbReference type="NCBI Taxonomy" id="155900"/>
    <lineage>
        <taxon>unclassified sequences</taxon>
        <taxon>environmental samples</taxon>
    </lineage>
</organism>
<dbReference type="SUPFAM" id="SSF52788">
    <property type="entry name" value="Phosphotyrosine protein phosphatases I"/>
    <property type="match status" value="1"/>
</dbReference>
<evidence type="ECO:0000313" key="6">
    <source>
        <dbReference type="EMBL" id="QEA05605.1"/>
    </source>
</evidence>
<evidence type="ECO:0000259" key="5">
    <source>
        <dbReference type="SMART" id="SM00226"/>
    </source>
</evidence>
<dbReference type="EMBL" id="MN079105">
    <property type="protein sequence ID" value="QEA05605.1"/>
    <property type="molecule type" value="Genomic_DNA"/>
</dbReference>
<dbReference type="PANTHER" id="PTHR11717">
    <property type="entry name" value="LOW MOLECULAR WEIGHT PROTEIN TYROSINE PHOSPHATASE"/>
    <property type="match status" value="1"/>
</dbReference>